<sequence>MFELPQAKRVRREDLNRSGDSDWSGRESDEIDAELQALLNAQIARSLGFDVDAAVGPPADRPAAGSKGPFAASEADAKGQPEGAGGHDGVDGDQDAADLGEFEFKLFSTSTAAPKVVLEDESAGQGDGDIVRKRPAQYYLVVDVPPERRKEYELAAVSGEDVLARSRQRSWGLEMPWKVIRIATTTCKAGSKGAGVGSSKPPRGTTAADDDDDEVEEARRRKRPGKKARIAQRIKERAKKQKQEAAKKQLVDKEEHLKDKKKRLNRLKKLRRRAKEKEKKQGGGGGGAEGGSGSDSDGGSE</sequence>
<feature type="compositionally biased region" description="Basic and acidic residues" evidence="1">
    <location>
        <begin position="241"/>
        <end position="258"/>
    </location>
</feature>
<dbReference type="KEGG" id="ptkz:JDV02_005235"/>
<accession>A0A9Q8QGY3</accession>
<dbReference type="Proteomes" id="UP000829364">
    <property type="component" value="Chromosome 4"/>
</dbReference>
<dbReference type="RefSeq" id="XP_047842497.1">
    <property type="nucleotide sequence ID" value="XM_047986515.1"/>
</dbReference>
<proteinExistence type="predicted"/>
<dbReference type="GeneID" id="72067184"/>
<dbReference type="InterPro" id="IPR018555">
    <property type="entry name" value="C630.06c-like"/>
</dbReference>
<keyword evidence="3" id="KW-1185">Reference proteome</keyword>
<feature type="compositionally biased region" description="Basic residues" evidence="1">
    <location>
        <begin position="220"/>
        <end position="240"/>
    </location>
</feature>
<feature type="region of interest" description="Disordered" evidence="1">
    <location>
        <begin position="1"/>
        <end position="28"/>
    </location>
</feature>
<feature type="region of interest" description="Disordered" evidence="1">
    <location>
        <begin position="188"/>
        <end position="301"/>
    </location>
</feature>
<gene>
    <name evidence="2" type="ORF">JDV02_005235</name>
</gene>
<name>A0A9Q8QGY3_9HYPO</name>
<feature type="compositionally biased region" description="Gly residues" evidence="1">
    <location>
        <begin position="282"/>
        <end position="293"/>
    </location>
</feature>
<dbReference type="AlphaFoldDB" id="A0A9Q8QGY3"/>
<evidence type="ECO:0000256" key="1">
    <source>
        <dbReference type="SAM" id="MobiDB-lite"/>
    </source>
</evidence>
<organism evidence="2 3">
    <name type="scientific">Purpureocillium takamizusanense</name>
    <dbReference type="NCBI Taxonomy" id="2060973"/>
    <lineage>
        <taxon>Eukaryota</taxon>
        <taxon>Fungi</taxon>
        <taxon>Dikarya</taxon>
        <taxon>Ascomycota</taxon>
        <taxon>Pezizomycotina</taxon>
        <taxon>Sordariomycetes</taxon>
        <taxon>Hypocreomycetidae</taxon>
        <taxon>Hypocreales</taxon>
        <taxon>Ophiocordycipitaceae</taxon>
        <taxon>Purpureocillium</taxon>
    </lineage>
</organism>
<dbReference type="Pfam" id="PF09428">
    <property type="entry name" value="DUF2011"/>
    <property type="match status" value="1"/>
</dbReference>
<feature type="compositionally biased region" description="Basic and acidic residues" evidence="1">
    <location>
        <begin position="11"/>
        <end position="28"/>
    </location>
</feature>
<dbReference type="OrthoDB" id="5425061at2759"/>
<reference evidence="2" key="1">
    <citation type="submission" date="2021-11" db="EMBL/GenBank/DDBJ databases">
        <title>Purpureocillium_takamizusanense_genome.</title>
        <authorList>
            <person name="Nguyen N.-H."/>
        </authorList>
    </citation>
    <scope>NUCLEOTIDE SEQUENCE</scope>
    <source>
        <strain evidence="2">PT3</strain>
    </source>
</reference>
<feature type="compositionally biased region" description="Basic residues" evidence="1">
    <location>
        <begin position="259"/>
        <end position="274"/>
    </location>
</feature>
<protein>
    <submittedName>
        <fullName evidence="2">Uncharacterized protein</fullName>
    </submittedName>
</protein>
<dbReference type="EMBL" id="CP086357">
    <property type="protein sequence ID" value="UNI19016.1"/>
    <property type="molecule type" value="Genomic_DNA"/>
</dbReference>
<evidence type="ECO:0000313" key="2">
    <source>
        <dbReference type="EMBL" id="UNI19016.1"/>
    </source>
</evidence>
<feature type="region of interest" description="Disordered" evidence="1">
    <location>
        <begin position="52"/>
        <end position="95"/>
    </location>
</feature>
<evidence type="ECO:0000313" key="3">
    <source>
        <dbReference type="Proteomes" id="UP000829364"/>
    </source>
</evidence>